<dbReference type="PANTHER" id="PTHR43098:SF3">
    <property type="entry name" value="L-ORNITHINE N(5)-MONOOXYGENASE-RELATED"/>
    <property type="match status" value="1"/>
</dbReference>
<reference evidence="8" key="1">
    <citation type="submission" date="2022-08" db="EMBL/GenBank/DDBJ databases">
        <authorList>
            <consortium name="DOE Joint Genome Institute"/>
            <person name="Min B."/>
            <person name="Riley R."/>
            <person name="Sierra-Patev S."/>
            <person name="Naranjo-Ortiz M."/>
            <person name="Looney B."/>
            <person name="Konkel Z."/>
            <person name="Slot J.C."/>
            <person name="Sakamoto Y."/>
            <person name="Steenwyk J.L."/>
            <person name="Rokas A."/>
            <person name="Carro J."/>
            <person name="Camarero S."/>
            <person name="Ferreira P."/>
            <person name="Molpeceres G."/>
            <person name="Ruiz-Duenas F.J."/>
            <person name="Serrano A."/>
            <person name="Henrissat B."/>
            <person name="Drula E."/>
            <person name="Hughes K.W."/>
            <person name="Mata J.L."/>
            <person name="Ishikawa N.K."/>
            <person name="Vargas-Isla R."/>
            <person name="Ushijima S."/>
            <person name="Smith C.A."/>
            <person name="Ahrendt S."/>
            <person name="Andreopoulos W."/>
            <person name="He G."/>
            <person name="Labutti K."/>
            <person name="Lipzen A."/>
            <person name="Ng V."/>
            <person name="Sandor L."/>
            <person name="Barry K."/>
            <person name="Martinez A.T."/>
            <person name="Xiao Y."/>
            <person name="Gibbons J.G."/>
            <person name="Terashima K."/>
            <person name="Hibbett D.S."/>
            <person name="Grigoriev I.V."/>
        </authorList>
    </citation>
    <scope>NUCLEOTIDE SEQUENCE</scope>
    <source>
        <strain evidence="8">TFB10827</strain>
    </source>
</reference>
<protein>
    <submittedName>
        <fullName evidence="8">Uncharacterized protein</fullName>
    </submittedName>
</protein>
<gene>
    <name evidence="8" type="ORF">F5050DRAFT_1578468</name>
</gene>
<evidence type="ECO:0000313" key="8">
    <source>
        <dbReference type="EMBL" id="KAJ3993012.1"/>
    </source>
</evidence>
<dbReference type="Gene3D" id="3.50.50.60">
    <property type="entry name" value="FAD/NAD(P)-binding domain"/>
    <property type="match status" value="1"/>
</dbReference>
<evidence type="ECO:0000256" key="7">
    <source>
        <dbReference type="ARBA" id="ARBA00023033"/>
    </source>
</evidence>
<dbReference type="EMBL" id="MU790799">
    <property type="protein sequence ID" value="KAJ3993012.1"/>
    <property type="molecule type" value="Genomic_DNA"/>
</dbReference>
<keyword evidence="3" id="KW-0285">Flavoprotein</keyword>
<sequence>SEWIINCIKHMKDNNISSIVPTEEAQHAYSEHVDQLGAAGLWLGAKTSWYLGTNIKGKKTQMLQFPSGIPPYAKLCNDSASKGYEGFHLKHPHA</sequence>
<evidence type="ECO:0000256" key="1">
    <source>
        <dbReference type="ARBA" id="ARBA00001974"/>
    </source>
</evidence>
<evidence type="ECO:0000256" key="4">
    <source>
        <dbReference type="ARBA" id="ARBA00022827"/>
    </source>
</evidence>
<dbReference type="InterPro" id="IPR036188">
    <property type="entry name" value="FAD/NAD-bd_sf"/>
</dbReference>
<evidence type="ECO:0000256" key="6">
    <source>
        <dbReference type="ARBA" id="ARBA00023002"/>
    </source>
</evidence>
<keyword evidence="7" id="KW-0503">Monooxygenase</keyword>
<organism evidence="8 9">
    <name type="scientific">Lentinula boryana</name>
    <dbReference type="NCBI Taxonomy" id="40481"/>
    <lineage>
        <taxon>Eukaryota</taxon>
        <taxon>Fungi</taxon>
        <taxon>Dikarya</taxon>
        <taxon>Basidiomycota</taxon>
        <taxon>Agaricomycotina</taxon>
        <taxon>Agaricomycetes</taxon>
        <taxon>Agaricomycetidae</taxon>
        <taxon>Agaricales</taxon>
        <taxon>Marasmiineae</taxon>
        <taxon>Omphalotaceae</taxon>
        <taxon>Lentinula</taxon>
    </lineage>
</organism>
<comment type="similarity">
    <text evidence="2">Belongs to the FAD-binding monooxygenase family.</text>
</comment>
<comment type="cofactor">
    <cofactor evidence="1">
        <name>FAD</name>
        <dbReference type="ChEBI" id="CHEBI:57692"/>
    </cofactor>
</comment>
<proteinExistence type="inferred from homology"/>
<dbReference type="PANTHER" id="PTHR43098">
    <property type="entry name" value="L-ORNITHINE N(5)-MONOOXYGENASE-RELATED"/>
    <property type="match status" value="1"/>
</dbReference>
<keyword evidence="5" id="KW-0521">NADP</keyword>
<keyword evidence="9" id="KW-1185">Reference proteome</keyword>
<evidence type="ECO:0000256" key="3">
    <source>
        <dbReference type="ARBA" id="ARBA00022630"/>
    </source>
</evidence>
<feature type="non-terminal residue" evidence="8">
    <location>
        <position position="1"/>
    </location>
</feature>
<accession>A0ABQ8Q2U5</accession>
<dbReference type="InterPro" id="IPR050775">
    <property type="entry name" value="FAD-binding_Monooxygenases"/>
</dbReference>
<comment type="caution">
    <text evidence="8">The sequence shown here is derived from an EMBL/GenBank/DDBJ whole genome shotgun (WGS) entry which is preliminary data.</text>
</comment>
<evidence type="ECO:0000256" key="5">
    <source>
        <dbReference type="ARBA" id="ARBA00022857"/>
    </source>
</evidence>
<evidence type="ECO:0000313" key="9">
    <source>
        <dbReference type="Proteomes" id="UP001163828"/>
    </source>
</evidence>
<evidence type="ECO:0000256" key="2">
    <source>
        <dbReference type="ARBA" id="ARBA00010139"/>
    </source>
</evidence>
<keyword evidence="6" id="KW-0560">Oxidoreductase</keyword>
<name>A0ABQ8Q2U5_9AGAR</name>
<dbReference type="Proteomes" id="UP001163828">
    <property type="component" value="Unassembled WGS sequence"/>
</dbReference>
<keyword evidence="4" id="KW-0274">FAD</keyword>